<sequence>MSALEQLLQTYYTVYGALSPYIGTLVKYQTLASSYLPKFPHPIFYVAAVAIVLHVANYNATAQVEHRTRIFTKIFGSPAVYLYAVYLVLSALVRDHYVKEAVEGDAGSLILLDQPLANTLSNILIYSGIFLNLWTLKALGIKGMYNGDSFGHLMSAPVTDGPYRFFSDPQYVGTTWVLLGYAVKWQSFTGYVLTVILYLTFLFSVHFIEGPHMRRIYANKGPVKTPKSKKRVKKVD</sequence>
<comment type="function">
    <text evidence="13">Catalyzes the second two steps of the methylation pathway of phosphatidylcholine biosynthesis, the SAM-dependent methylation of phosphatidylmonomethylethanolamine (PMME) to phosphatidyldimethylethanolamine (PDME) and of PDME to phosphatidylcholine (PC).</text>
</comment>
<feature type="topological domain" description="Lumenal" evidence="13">
    <location>
        <begin position="1"/>
        <end position="41"/>
    </location>
</feature>
<evidence type="ECO:0000256" key="4">
    <source>
        <dbReference type="ARBA" id="ARBA00022679"/>
    </source>
</evidence>
<dbReference type="InterPro" id="IPR024960">
    <property type="entry name" value="PEMT/MFAP"/>
</dbReference>
<keyword evidence="3 13" id="KW-0489">Methyltransferase</keyword>
<dbReference type="GO" id="GO:0031966">
    <property type="term" value="C:mitochondrial membrane"/>
    <property type="evidence" value="ECO:0007669"/>
    <property type="project" value="UniProtKB-SubCell"/>
</dbReference>
<keyword evidence="7 13" id="KW-0256">Endoplasmic reticulum</keyword>
<evidence type="ECO:0000256" key="2">
    <source>
        <dbReference type="ARBA" id="ARBA00022516"/>
    </source>
</evidence>
<keyword evidence="13" id="KW-0496">Mitochondrion</keyword>
<dbReference type="Proteomes" id="UP001212841">
    <property type="component" value="Unassembled WGS sequence"/>
</dbReference>
<keyword evidence="9 13" id="KW-0443">Lipid metabolism</keyword>
<evidence type="ECO:0000256" key="7">
    <source>
        <dbReference type="ARBA" id="ARBA00022824"/>
    </source>
</evidence>
<evidence type="ECO:0000256" key="1">
    <source>
        <dbReference type="ARBA" id="ARBA00004127"/>
    </source>
</evidence>
<keyword evidence="2 13" id="KW-0444">Lipid biosynthesis</keyword>
<keyword evidence="16" id="KW-1185">Reference proteome</keyword>
<feature type="binding site" evidence="13">
    <location>
        <begin position="126"/>
        <end position="128"/>
    </location>
    <ligand>
        <name>S-adenosyl-L-methionine</name>
        <dbReference type="ChEBI" id="CHEBI:59789"/>
    </ligand>
</feature>
<evidence type="ECO:0000256" key="14">
    <source>
        <dbReference type="SAM" id="Phobius"/>
    </source>
</evidence>
<dbReference type="PANTHER" id="PTHR15458:SF11">
    <property type="entry name" value="PHOSPHATIDYLETHANOLAMINE N-METHYLTRANSFERASE B"/>
    <property type="match status" value="1"/>
</dbReference>
<dbReference type="HAMAP" id="MF_03216">
    <property type="entry name" value="PLMT"/>
    <property type="match status" value="1"/>
</dbReference>
<accession>A0AAD5S0F5</accession>
<feature type="transmembrane region" description="Helical" evidence="14">
    <location>
        <begin position="188"/>
        <end position="208"/>
    </location>
</feature>
<feature type="transmembrane region" description="Helical" evidence="14">
    <location>
        <begin position="43"/>
        <end position="62"/>
    </location>
</feature>
<dbReference type="GO" id="GO:0006656">
    <property type="term" value="P:phosphatidylcholine biosynthetic process"/>
    <property type="evidence" value="ECO:0007669"/>
    <property type="project" value="UniProtKB-UniRule"/>
</dbReference>
<feature type="topological domain" description="Lumenal" evidence="13">
    <location>
        <begin position="63"/>
        <end position="74"/>
    </location>
</feature>
<comment type="caution">
    <text evidence="15">The sequence shown here is derived from an EMBL/GenBank/DDBJ whole genome shotgun (WGS) entry which is preliminary data.</text>
</comment>
<evidence type="ECO:0000256" key="8">
    <source>
        <dbReference type="ARBA" id="ARBA00022989"/>
    </source>
</evidence>
<feature type="intramembrane region" description="Helical" evidence="13">
    <location>
        <begin position="42"/>
        <end position="62"/>
    </location>
</feature>
<keyword evidence="10 13" id="KW-0472">Membrane</keyword>
<proteinExistence type="inferred from homology"/>
<organism evidence="15 16">
    <name type="scientific">Rhizophlyctis rosea</name>
    <dbReference type="NCBI Taxonomy" id="64517"/>
    <lineage>
        <taxon>Eukaryota</taxon>
        <taxon>Fungi</taxon>
        <taxon>Fungi incertae sedis</taxon>
        <taxon>Chytridiomycota</taxon>
        <taxon>Chytridiomycota incertae sedis</taxon>
        <taxon>Chytridiomycetes</taxon>
        <taxon>Rhizophlyctidales</taxon>
        <taxon>Rhizophlyctidaceae</taxon>
        <taxon>Rhizophlyctis</taxon>
    </lineage>
</organism>
<comment type="similarity">
    <text evidence="13">Belongs to the class VI-like SAM-binding methyltransferase superfamily. PEMT/PEM2 methyltransferase family.</text>
</comment>
<dbReference type="EC" id="2.1.1.71" evidence="13"/>
<dbReference type="GO" id="GO:0005789">
    <property type="term" value="C:endoplasmic reticulum membrane"/>
    <property type="evidence" value="ECO:0007669"/>
    <property type="project" value="UniProtKB-SubCell"/>
</dbReference>
<keyword evidence="6 13" id="KW-0812">Transmembrane</keyword>
<name>A0AAD5S0F5_9FUNG</name>
<dbReference type="Pfam" id="PF04191">
    <property type="entry name" value="PEMT"/>
    <property type="match status" value="1"/>
</dbReference>
<protein>
    <recommendedName>
        <fullName evidence="13">Phosphatidyl-N-methylethanolamine N-methyltransferase</fullName>
        <ecNumber evidence="13">2.1.1.71</ecNumber>
    </recommendedName>
    <alternativeName>
        <fullName evidence="13">Phospholipid methyltransferase</fullName>
        <shortName evidence="13">PLMT</shortName>
    </alternativeName>
</protein>
<dbReference type="AlphaFoldDB" id="A0AAD5S0F5"/>
<dbReference type="Gene3D" id="1.20.120.1630">
    <property type="match status" value="1"/>
</dbReference>
<evidence type="ECO:0000256" key="11">
    <source>
        <dbReference type="ARBA" id="ARBA00023209"/>
    </source>
</evidence>
<comment type="caution">
    <text evidence="13">Lacks conserved residue(s) required for the propagation of feature annotation.</text>
</comment>
<dbReference type="PROSITE" id="PS51599">
    <property type="entry name" value="SAM_PEMT_PEM2"/>
    <property type="match status" value="1"/>
</dbReference>
<feature type="topological domain" description="Lumenal" evidence="13">
    <location>
        <begin position="143"/>
        <end position="185"/>
    </location>
</feature>
<keyword evidence="4 13" id="KW-0808">Transferase</keyword>
<comment type="catalytic activity">
    <reaction evidence="13">
        <text>a 1,2-diacyl-sn-glycero-3-phospho-N-methylethanolamine + S-adenosyl-L-methionine = a 1,2-diacyl-sn-glycero-3-phospho-N,N-dimethylethanolamine + S-adenosyl-L-homocysteine + H(+)</text>
        <dbReference type="Rhea" id="RHEA:32735"/>
        <dbReference type="ChEBI" id="CHEBI:15378"/>
        <dbReference type="ChEBI" id="CHEBI:57856"/>
        <dbReference type="ChEBI" id="CHEBI:59789"/>
        <dbReference type="ChEBI" id="CHEBI:64572"/>
        <dbReference type="ChEBI" id="CHEBI:64573"/>
        <dbReference type="EC" id="2.1.1.71"/>
    </reaction>
</comment>
<dbReference type="InterPro" id="IPR007318">
    <property type="entry name" value="Phopholipid_MeTrfase"/>
</dbReference>
<feature type="binding site" evidence="13">
    <location>
        <begin position="209"/>
        <end position="210"/>
    </location>
    <ligand>
        <name>S-adenosyl-L-methionine</name>
        <dbReference type="ChEBI" id="CHEBI:59789"/>
    </ligand>
</feature>
<feature type="topological domain" description="Cytoplasmic" evidence="13">
    <location>
        <begin position="208"/>
        <end position="236"/>
    </location>
</feature>
<evidence type="ECO:0000256" key="12">
    <source>
        <dbReference type="ARBA" id="ARBA00023264"/>
    </source>
</evidence>
<dbReference type="PANTHER" id="PTHR15458">
    <property type="entry name" value="PHOSPHATIDYLETHANOLAMINE N-METHYLTRANSFERASE"/>
    <property type="match status" value="1"/>
</dbReference>
<evidence type="ECO:0000256" key="9">
    <source>
        <dbReference type="ARBA" id="ARBA00023098"/>
    </source>
</evidence>
<evidence type="ECO:0000256" key="5">
    <source>
        <dbReference type="ARBA" id="ARBA00022691"/>
    </source>
</evidence>
<reference evidence="15" key="1">
    <citation type="submission" date="2020-05" db="EMBL/GenBank/DDBJ databases">
        <title>Phylogenomic resolution of chytrid fungi.</title>
        <authorList>
            <person name="Stajich J.E."/>
            <person name="Amses K."/>
            <person name="Simmons R."/>
            <person name="Seto K."/>
            <person name="Myers J."/>
            <person name="Bonds A."/>
            <person name="Quandt C.A."/>
            <person name="Barry K."/>
            <person name="Liu P."/>
            <person name="Grigoriev I."/>
            <person name="Longcore J.E."/>
            <person name="James T.Y."/>
        </authorList>
    </citation>
    <scope>NUCLEOTIDE SEQUENCE</scope>
    <source>
        <strain evidence="15">JEL0318</strain>
    </source>
</reference>
<dbReference type="GO" id="GO:0000773">
    <property type="term" value="F:phosphatidyl-N-methylethanolamine N-methyltransferase activity"/>
    <property type="evidence" value="ECO:0007669"/>
    <property type="project" value="UniProtKB-UniRule"/>
</dbReference>
<evidence type="ECO:0000313" key="16">
    <source>
        <dbReference type="Proteomes" id="UP001212841"/>
    </source>
</evidence>
<evidence type="ECO:0000256" key="10">
    <source>
        <dbReference type="ARBA" id="ARBA00023136"/>
    </source>
</evidence>
<dbReference type="GO" id="GO:0032259">
    <property type="term" value="P:methylation"/>
    <property type="evidence" value="ECO:0007669"/>
    <property type="project" value="UniProtKB-KW"/>
</dbReference>
<evidence type="ECO:0000256" key="3">
    <source>
        <dbReference type="ARBA" id="ARBA00022603"/>
    </source>
</evidence>
<comment type="subcellular location">
    <subcellularLocation>
        <location evidence="1">Endomembrane system</location>
        <topology evidence="1">Multi-pass membrane protein</topology>
    </subcellularLocation>
    <subcellularLocation>
        <location evidence="13">Endoplasmic reticulum membrane</location>
        <topology evidence="13">Multi-pass membrane protein</topology>
    </subcellularLocation>
    <subcellularLocation>
        <location evidence="13">Mitochondrion membrane</location>
        <topology evidence="13">Multi-pass membrane protein</topology>
    </subcellularLocation>
</comment>
<keyword evidence="11 13" id="KW-0594">Phospholipid biosynthesis</keyword>
<dbReference type="FunFam" id="1.20.120.1630:FF:000024">
    <property type="entry name" value="Phosphatidylethanolamine N-methyltransferase"/>
    <property type="match status" value="1"/>
</dbReference>
<comment type="pathway">
    <text evidence="13">Phospholipid metabolism; phosphatidylcholine biosynthesis.</text>
</comment>
<keyword evidence="12 13" id="KW-1208">Phospholipid metabolism</keyword>
<evidence type="ECO:0000256" key="13">
    <source>
        <dbReference type="HAMAP-Rule" id="MF_03216"/>
    </source>
</evidence>
<evidence type="ECO:0000256" key="6">
    <source>
        <dbReference type="ARBA" id="ARBA00022692"/>
    </source>
</evidence>
<keyword evidence="5 13" id="KW-0949">S-adenosyl-L-methionine</keyword>
<gene>
    <name evidence="15" type="ORF">HK097_005644</name>
</gene>
<evidence type="ECO:0000313" key="15">
    <source>
        <dbReference type="EMBL" id="KAJ3030282.1"/>
    </source>
</evidence>
<feature type="transmembrane region" description="Helical" evidence="14">
    <location>
        <begin position="74"/>
        <end position="93"/>
    </location>
</feature>
<dbReference type="EMBL" id="JADGJD010002643">
    <property type="protein sequence ID" value="KAJ3030282.1"/>
    <property type="molecule type" value="Genomic_DNA"/>
</dbReference>
<comment type="catalytic activity">
    <reaction evidence="13">
        <text>a 1,2-diacyl-sn-glycero-3-phospho-N,N-dimethylethanolamine + S-adenosyl-L-methionine = a 1,2-diacyl-sn-glycero-3-phosphocholine + S-adenosyl-L-homocysteine + H(+)</text>
        <dbReference type="Rhea" id="RHEA:32739"/>
        <dbReference type="ChEBI" id="CHEBI:15378"/>
        <dbReference type="ChEBI" id="CHEBI:57643"/>
        <dbReference type="ChEBI" id="CHEBI:57856"/>
        <dbReference type="ChEBI" id="CHEBI:59789"/>
        <dbReference type="ChEBI" id="CHEBI:64572"/>
    </reaction>
</comment>
<keyword evidence="8 13" id="KW-1133">Transmembrane helix</keyword>